<dbReference type="InterPro" id="IPR011990">
    <property type="entry name" value="TPR-like_helical_dom_sf"/>
</dbReference>
<evidence type="ECO:0000256" key="4">
    <source>
        <dbReference type="ARBA" id="ARBA00023136"/>
    </source>
</evidence>
<dbReference type="Pfam" id="PF07980">
    <property type="entry name" value="SusD_RagB"/>
    <property type="match status" value="1"/>
</dbReference>
<feature type="domain" description="SusD-like N-terminal" evidence="8">
    <location>
        <begin position="53"/>
        <end position="205"/>
    </location>
</feature>
<reference evidence="9 11" key="1">
    <citation type="submission" date="2018-08" db="EMBL/GenBank/DDBJ databases">
        <title>A genome reference for cultivated species of the human gut microbiota.</title>
        <authorList>
            <person name="Zou Y."/>
            <person name="Xue W."/>
            <person name="Luo G."/>
        </authorList>
    </citation>
    <scope>NUCLEOTIDE SEQUENCE [LARGE SCALE GENOMIC DNA]</scope>
    <source>
        <strain evidence="9 11">AF37-12</strain>
    </source>
</reference>
<dbReference type="GO" id="GO:0009279">
    <property type="term" value="C:cell outer membrane"/>
    <property type="evidence" value="ECO:0007669"/>
    <property type="project" value="UniProtKB-SubCell"/>
</dbReference>
<evidence type="ECO:0000259" key="8">
    <source>
        <dbReference type="Pfam" id="PF14322"/>
    </source>
</evidence>
<dbReference type="Proteomes" id="UP001156218">
    <property type="component" value="Chromosome"/>
</dbReference>
<dbReference type="Gene3D" id="1.25.40.390">
    <property type="match status" value="1"/>
</dbReference>
<comment type="similarity">
    <text evidence="2">Belongs to the SusD family.</text>
</comment>
<dbReference type="Pfam" id="PF14322">
    <property type="entry name" value="SusD-like_3"/>
    <property type="match status" value="1"/>
</dbReference>
<protein>
    <submittedName>
        <fullName evidence="9">RagB/SusD family nutrient uptake outer membrane protein</fullName>
    </submittedName>
</protein>
<evidence type="ECO:0000259" key="7">
    <source>
        <dbReference type="Pfam" id="PF07980"/>
    </source>
</evidence>
<evidence type="ECO:0000256" key="1">
    <source>
        <dbReference type="ARBA" id="ARBA00004442"/>
    </source>
</evidence>
<dbReference type="InterPro" id="IPR033985">
    <property type="entry name" value="SusD-like_N"/>
</dbReference>
<reference evidence="10 12" key="2">
    <citation type="submission" date="2021-06" db="EMBL/GenBank/DDBJ databases">
        <title>Interrogation of the integrated mobile genetic elements in gut-associated Bacteroides with a consensus prediction approach.</title>
        <authorList>
            <person name="Campbell D.E."/>
            <person name="Leigh J.R."/>
            <person name="Kim T."/>
            <person name="England W."/>
            <person name="Whitaker R.J."/>
            <person name="Degnan P.H."/>
        </authorList>
    </citation>
    <scope>NUCLEOTIDE SEQUENCE [LARGE SCALE GENOMIC DNA]</scope>
    <source>
        <strain evidence="10 12">WAL8669</strain>
    </source>
</reference>
<keyword evidence="4" id="KW-0472">Membrane</keyword>
<keyword evidence="5" id="KW-0998">Cell outer membrane</keyword>
<dbReference type="EMBL" id="QROV01000009">
    <property type="protein sequence ID" value="RHL60068.1"/>
    <property type="molecule type" value="Genomic_DNA"/>
</dbReference>
<gene>
    <name evidence="9" type="ORF">DW011_09910</name>
    <name evidence="10" type="ORF">KQP68_24200</name>
</gene>
<evidence type="ECO:0000256" key="6">
    <source>
        <dbReference type="SAM" id="SignalP"/>
    </source>
</evidence>
<proteinExistence type="inferred from homology"/>
<feature type="signal peptide" evidence="6">
    <location>
        <begin position="1"/>
        <end position="28"/>
    </location>
</feature>
<accession>A0A412GFM1</accession>
<dbReference type="InterPro" id="IPR012944">
    <property type="entry name" value="SusD_RagB_dom"/>
</dbReference>
<evidence type="ECO:0000313" key="10">
    <source>
        <dbReference type="EMBL" id="UYU66623.1"/>
    </source>
</evidence>
<feature type="domain" description="RagB/SusD" evidence="7">
    <location>
        <begin position="332"/>
        <end position="473"/>
    </location>
</feature>
<evidence type="ECO:0000256" key="5">
    <source>
        <dbReference type="ARBA" id="ARBA00023237"/>
    </source>
</evidence>
<evidence type="ECO:0000256" key="3">
    <source>
        <dbReference type="ARBA" id="ARBA00022729"/>
    </source>
</evidence>
<evidence type="ECO:0000313" key="12">
    <source>
        <dbReference type="Proteomes" id="UP001156218"/>
    </source>
</evidence>
<evidence type="ECO:0000313" key="11">
    <source>
        <dbReference type="Proteomes" id="UP000283616"/>
    </source>
</evidence>
<keyword evidence="3 6" id="KW-0732">Signal</keyword>
<evidence type="ECO:0000313" key="9">
    <source>
        <dbReference type="EMBL" id="RHL60068.1"/>
    </source>
</evidence>
<dbReference type="SUPFAM" id="SSF48452">
    <property type="entry name" value="TPR-like"/>
    <property type="match status" value="1"/>
</dbReference>
<feature type="chain" id="PRO_5044397510" evidence="6">
    <location>
        <begin position="29"/>
        <end position="479"/>
    </location>
</feature>
<dbReference type="RefSeq" id="WP_065421930.1">
    <property type="nucleotide sequence ID" value="NZ_CAXSTA010000021.1"/>
</dbReference>
<comment type="subcellular location">
    <subcellularLocation>
        <location evidence="1">Cell outer membrane</location>
    </subcellularLocation>
</comment>
<dbReference type="EMBL" id="CP083680">
    <property type="protein sequence ID" value="UYU66623.1"/>
    <property type="molecule type" value="Genomic_DNA"/>
</dbReference>
<evidence type="ECO:0000256" key="2">
    <source>
        <dbReference type="ARBA" id="ARBA00006275"/>
    </source>
</evidence>
<sequence>MTIIKRNRMQGRMKTVICYFLSVFCCTACSLDIPYENQFSDPDAITTPHTARELLATAYNSLPNPDFELAVLGDDFVPTYLINRNANLNNLYKWQPQPIEDLSLSLWKDYYATIAIVNAVLERVDGISVTTEREKLQLQCIISEGKILKAYCYFNLLRLFAPDYGDGAEKDGIILKDQFKLGFLKRSSIEECVKAIRTMLTEATEVDNNPAEIYWFSQISGYYLWAMLELYSRNYDQAIIYAGKVMEAKGGYDVLGESVYSKFWGNEACAERIFSLFTTNSYYKDINYDRNKGDHLTLNSALLNLYSEGDIRYERTVYPLEMAGETGGVVIANCLGKYNKMNWEKKEIQYIHKFRVAGACFILAEAYCKDGKEHDAQAIEVMNNYLAQRRATLVDTQLTGDQLLKAILQEKWKEFAGEGERYFDLKRYRKSILTGWNSNMKDKRVEKDDYRWTFPIPKAEYLYNENVSQNEGWTKIENN</sequence>
<name>A0A412GFM1_BACT4</name>
<dbReference type="AlphaFoldDB" id="A0A412GFM1"/>
<dbReference type="Proteomes" id="UP000283616">
    <property type="component" value="Unassembled WGS sequence"/>
</dbReference>
<organism evidence="9 11">
    <name type="scientific">Bacteroides thetaiotaomicron</name>
    <dbReference type="NCBI Taxonomy" id="818"/>
    <lineage>
        <taxon>Bacteria</taxon>
        <taxon>Pseudomonadati</taxon>
        <taxon>Bacteroidota</taxon>
        <taxon>Bacteroidia</taxon>
        <taxon>Bacteroidales</taxon>
        <taxon>Bacteroidaceae</taxon>
        <taxon>Bacteroides</taxon>
    </lineage>
</organism>